<organism evidence="1 2">
    <name type="scientific">Companilactobacillus huachuanensis</name>
    <dbReference type="NCBI Taxonomy" id="2559914"/>
    <lineage>
        <taxon>Bacteria</taxon>
        <taxon>Bacillati</taxon>
        <taxon>Bacillota</taxon>
        <taxon>Bacilli</taxon>
        <taxon>Lactobacillales</taxon>
        <taxon>Lactobacillaceae</taxon>
        <taxon>Companilactobacillus</taxon>
    </lineage>
</organism>
<dbReference type="Proteomes" id="UP001596288">
    <property type="component" value="Unassembled WGS sequence"/>
</dbReference>
<dbReference type="Pfam" id="PF09711">
    <property type="entry name" value="Cas_Csn2"/>
    <property type="match status" value="1"/>
</dbReference>
<dbReference type="Gene3D" id="3.40.50.11940">
    <property type="match status" value="1"/>
</dbReference>
<reference evidence="2" key="1">
    <citation type="journal article" date="2019" name="Int. J. Syst. Evol. Microbiol.">
        <title>The Global Catalogue of Microorganisms (GCM) 10K type strain sequencing project: providing services to taxonomists for standard genome sequencing and annotation.</title>
        <authorList>
            <consortium name="The Broad Institute Genomics Platform"/>
            <consortium name="The Broad Institute Genome Sequencing Center for Infectious Disease"/>
            <person name="Wu L."/>
            <person name="Ma J."/>
        </authorList>
    </citation>
    <scope>NUCLEOTIDE SEQUENCE [LARGE SCALE GENOMIC DNA]</scope>
    <source>
        <strain evidence="2">CCM 8927</strain>
    </source>
</reference>
<keyword evidence="2" id="KW-1185">Reference proteome</keyword>
<dbReference type="NCBIfam" id="TIGR01866">
    <property type="entry name" value="cas_Csn2"/>
    <property type="match status" value="1"/>
</dbReference>
<evidence type="ECO:0000313" key="2">
    <source>
        <dbReference type="Proteomes" id="UP001596288"/>
    </source>
</evidence>
<comment type="caution">
    <text evidence="1">The sequence shown here is derived from an EMBL/GenBank/DDBJ whole genome shotgun (WGS) entry which is preliminary data.</text>
</comment>
<name>A0ABW1RLC2_9LACO</name>
<gene>
    <name evidence="1" type="primary">csn2</name>
    <name evidence="1" type="ORF">ACFQAV_07970</name>
</gene>
<protein>
    <submittedName>
        <fullName evidence="1">Type II-A CRISPR-associated protein Csn2</fullName>
    </submittedName>
</protein>
<dbReference type="InterPro" id="IPR038600">
    <property type="entry name" value="Csn2_sf"/>
</dbReference>
<sequence length="234" mass="27197">MTNSITIFPYQPFDIESGLTLFNFQNKNEFSQLIFRLHDLKKHATLTDDTNRILHFYTDSKNPFDENIKDVELIGDLNSFDINSATQLKIILKKVVANSTIIKDEIEGANSELNNLVFEAITQYSIPLSLDFYANFEKILKAKGVFVDTSKWQNYCDKLMDVTGFYSEFSNKKLLVFYDLERLLNLNQLNEIDSYLKSVDLTMVSLESYPMLLKEDGLNIKVYSIDNDHVRFDY</sequence>
<dbReference type="EMBL" id="JBHSSF010000019">
    <property type="protein sequence ID" value="MFC6176775.1"/>
    <property type="molecule type" value="Genomic_DNA"/>
</dbReference>
<evidence type="ECO:0000313" key="1">
    <source>
        <dbReference type="EMBL" id="MFC6176775.1"/>
    </source>
</evidence>
<dbReference type="RefSeq" id="WP_137610200.1">
    <property type="nucleotide sequence ID" value="NZ_BJDF01000001.1"/>
</dbReference>
<proteinExistence type="predicted"/>
<accession>A0ABW1RLC2</accession>
<dbReference type="InterPro" id="IPR010146">
    <property type="entry name" value="CRISPR-assoc_prot_Csn2-typ"/>
</dbReference>